<dbReference type="Gene3D" id="3.90.600.10">
    <property type="entry name" value="Phosphoribosylglycinamide synthetase, C-terminal domain"/>
    <property type="match status" value="1"/>
</dbReference>
<evidence type="ECO:0000256" key="5">
    <source>
        <dbReference type="ARBA" id="ARBA00022741"/>
    </source>
</evidence>
<evidence type="ECO:0000256" key="7">
    <source>
        <dbReference type="ARBA" id="ARBA00022840"/>
    </source>
</evidence>
<feature type="domain" description="ATP-grasp" evidence="14">
    <location>
        <begin position="109"/>
        <end position="308"/>
    </location>
</feature>
<dbReference type="InterPro" id="IPR016185">
    <property type="entry name" value="PreATP-grasp_dom_sf"/>
</dbReference>
<dbReference type="GO" id="GO:0004637">
    <property type="term" value="F:phosphoribosylamine-glycine ligase activity"/>
    <property type="evidence" value="ECO:0007669"/>
    <property type="project" value="UniProtKB-EC"/>
</dbReference>
<dbReference type="NCBIfam" id="TIGR00877">
    <property type="entry name" value="purD"/>
    <property type="match status" value="1"/>
</dbReference>
<evidence type="ECO:0000256" key="3">
    <source>
        <dbReference type="ARBA" id="ARBA00022598"/>
    </source>
</evidence>
<evidence type="ECO:0000259" key="14">
    <source>
        <dbReference type="PROSITE" id="PS50975"/>
    </source>
</evidence>
<evidence type="ECO:0000256" key="13">
    <source>
        <dbReference type="PROSITE-ProRule" id="PRU00409"/>
    </source>
</evidence>
<keyword evidence="7 13" id="KW-0067">ATP-binding</keyword>
<dbReference type="GO" id="GO:0005524">
    <property type="term" value="F:ATP binding"/>
    <property type="evidence" value="ECO:0007669"/>
    <property type="project" value="UniProtKB-UniRule"/>
</dbReference>
<keyword evidence="4" id="KW-0479">Metal-binding</keyword>
<reference evidence="15" key="1">
    <citation type="journal article" date="2021" name="Nat. Commun.">
        <title>Genetic determinants of endophytism in the Arabidopsis root mycobiome.</title>
        <authorList>
            <person name="Mesny F."/>
            <person name="Miyauchi S."/>
            <person name="Thiergart T."/>
            <person name="Pickel B."/>
            <person name="Atanasova L."/>
            <person name="Karlsson M."/>
            <person name="Huettel B."/>
            <person name="Barry K.W."/>
            <person name="Haridas S."/>
            <person name="Chen C."/>
            <person name="Bauer D."/>
            <person name="Andreopoulos W."/>
            <person name="Pangilinan J."/>
            <person name="LaButti K."/>
            <person name="Riley R."/>
            <person name="Lipzen A."/>
            <person name="Clum A."/>
            <person name="Drula E."/>
            <person name="Henrissat B."/>
            <person name="Kohler A."/>
            <person name="Grigoriev I.V."/>
            <person name="Martin F.M."/>
            <person name="Hacquard S."/>
        </authorList>
    </citation>
    <scope>NUCLEOTIDE SEQUENCE</scope>
    <source>
        <strain evidence="15">MPI-SDFR-AT-0117</strain>
    </source>
</reference>
<dbReference type="Pfam" id="PF02844">
    <property type="entry name" value="GARS_N"/>
    <property type="match status" value="1"/>
</dbReference>
<keyword evidence="8" id="KW-0464">Manganese</keyword>
<evidence type="ECO:0000256" key="11">
    <source>
        <dbReference type="ARBA" id="ARBA00042864"/>
    </source>
</evidence>
<dbReference type="AlphaFoldDB" id="A0A9P8VCQ5"/>
<organism evidence="15 16">
    <name type="scientific">Plectosphaerella plurivora</name>
    <dbReference type="NCBI Taxonomy" id="936078"/>
    <lineage>
        <taxon>Eukaryota</taxon>
        <taxon>Fungi</taxon>
        <taxon>Dikarya</taxon>
        <taxon>Ascomycota</taxon>
        <taxon>Pezizomycotina</taxon>
        <taxon>Sordariomycetes</taxon>
        <taxon>Hypocreomycetidae</taxon>
        <taxon>Glomerellales</taxon>
        <taxon>Plectosphaerellaceae</taxon>
        <taxon>Plectosphaerella</taxon>
    </lineage>
</organism>
<dbReference type="SMART" id="SM01209">
    <property type="entry name" value="GARS_A"/>
    <property type="match status" value="1"/>
</dbReference>
<dbReference type="InterPro" id="IPR020562">
    <property type="entry name" value="PRibGlycinamide_synth_N"/>
</dbReference>
<dbReference type="PANTHER" id="PTHR43472:SF1">
    <property type="entry name" value="PHOSPHORIBOSYLAMINE--GLYCINE LIGASE, CHLOROPLASTIC"/>
    <property type="match status" value="1"/>
</dbReference>
<keyword evidence="6" id="KW-0658">Purine biosynthesis</keyword>
<dbReference type="InterPro" id="IPR011054">
    <property type="entry name" value="Rudment_hybrid_motif"/>
</dbReference>
<evidence type="ECO:0000313" key="16">
    <source>
        <dbReference type="Proteomes" id="UP000770015"/>
    </source>
</evidence>
<dbReference type="HAMAP" id="MF_00138">
    <property type="entry name" value="GARS"/>
    <property type="match status" value="1"/>
</dbReference>
<dbReference type="InterPro" id="IPR020561">
    <property type="entry name" value="PRibGlycinamid_synth_ATP-grasp"/>
</dbReference>
<evidence type="ECO:0000256" key="4">
    <source>
        <dbReference type="ARBA" id="ARBA00022723"/>
    </source>
</evidence>
<accession>A0A9P8VCQ5</accession>
<dbReference type="GO" id="GO:0009113">
    <property type="term" value="P:purine nucleobase biosynthetic process"/>
    <property type="evidence" value="ECO:0007669"/>
    <property type="project" value="InterPro"/>
</dbReference>
<comment type="caution">
    <text evidence="15">The sequence shown here is derived from an EMBL/GenBank/DDBJ whole genome shotgun (WGS) entry which is preliminary data.</text>
</comment>
<comment type="similarity">
    <text evidence="9">Belongs to the GARS family.</text>
</comment>
<evidence type="ECO:0000256" key="9">
    <source>
        <dbReference type="ARBA" id="ARBA00038345"/>
    </source>
</evidence>
<evidence type="ECO:0000256" key="10">
    <source>
        <dbReference type="ARBA" id="ARBA00042242"/>
    </source>
</evidence>
<dbReference type="OrthoDB" id="2018833at2759"/>
<dbReference type="Proteomes" id="UP000770015">
    <property type="component" value="Unassembled WGS sequence"/>
</dbReference>
<sequence length="411" mass="44096">MRVLLIGKGGREHALAWKLSQTADHVYIVPGNGGTATMGPNVTNIANVDMGDFDGLVKLARELGIDLVVPGPDDVIVDGVADVFGAAGIPCFAPSKAAAELEGSRMYPKDFMQRHGIPTAEYRNFKEYSAASKYLSDIHHRVVIKVSGLAAGKGVVLPETTEEAQKELRAIMVEGRFGAAGEEVVIDILTFSDGRAFKSLPPGQDHKRIFDGARGPNTGGMGVYGPTDFVSKTMMERIEKEILEPTFQGLRDEGRPFCGILFTGVMLTPTGPKVLEYNVRFGDPETQSLVPLMAPSCDLVQLCLSCINGTLEGQALEVQDGYACNVIIASEGYPGECRKSDEIEMAPAMEGVHVFHAGTVLEDGELKTAGGRLFSVAAVRKTLVEAVEAAYKGVEGIKFPGMQFRRDIGAR</sequence>
<dbReference type="SUPFAM" id="SSF51246">
    <property type="entry name" value="Rudiment single hybrid motif"/>
    <property type="match status" value="1"/>
</dbReference>
<dbReference type="InterPro" id="IPR011761">
    <property type="entry name" value="ATP-grasp"/>
</dbReference>
<name>A0A9P8VCQ5_9PEZI</name>
<keyword evidence="16" id="KW-1185">Reference proteome</keyword>
<keyword evidence="3 15" id="KW-0436">Ligase</keyword>
<dbReference type="GO" id="GO:0006164">
    <property type="term" value="P:purine nucleotide biosynthetic process"/>
    <property type="evidence" value="ECO:0007669"/>
    <property type="project" value="UniProtKB-KW"/>
</dbReference>
<evidence type="ECO:0000256" key="1">
    <source>
        <dbReference type="ARBA" id="ARBA00005174"/>
    </source>
</evidence>
<dbReference type="FunFam" id="3.30.470.20:FF:000018">
    <property type="entry name" value="Trifunctional purine biosynthetic protein adenosine-3"/>
    <property type="match status" value="1"/>
</dbReference>
<evidence type="ECO:0000256" key="8">
    <source>
        <dbReference type="ARBA" id="ARBA00023211"/>
    </source>
</evidence>
<dbReference type="Gene3D" id="3.40.50.20">
    <property type="match status" value="1"/>
</dbReference>
<dbReference type="InterPro" id="IPR013815">
    <property type="entry name" value="ATP_grasp_subdomain_1"/>
</dbReference>
<comment type="catalytic activity">
    <reaction evidence="12">
        <text>2-formamido-N(1)-(5-O-phospho-beta-D-ribosyl)acetamidine + ATP = 5-amino-1-(5-phospho-beta-D-ribosyl)imidazole + ADP + phosphate + H(+)</text>
        <dbReference type="Rhea" id="RHEA:23032"/>
        <dbReference type="ChEBI" id="CHEBI:15378"/>
        <dbReference type="ChEBI" id="CHEBI:30616"/>
        <dbReference type="ChEBI" id="CHEBI:43474"/>
        <dbReference type="ChEBI" id="CHEBI:137981"/>
        <dbReference type="ChEBI" id="CHEBI:147287"/>
        <dbReference type="ChEBI" id="CHEBI:456216"/>
        <dbReference type="EC" id="6.3.3.1"/>
    </reaction>
</comment>
<dbReference type="InterPro" id="IPR000115">
    <property type="entry name" value="PRibGlycinamide_synth"/>
</dbReference>
<gene>
    <name evidence="15" type="ORF">F5X68DRAFT_268567</name>
</gene>
<dbReference type="SUPFAM" id="SSF52440">
    <property type="entry name" value="PreATP-grasp domain"/>
    <property type="match status" value="1"/>
</dbReference>
<dbReference type="Gene3D" id="3.30.470.20">
    <property type="entry name" value="ATP-grasp fold, B domain"/>
    <property type="match status" value="1"/>
</dbReference>
<dbReference type="PROSITE" id="PS00184">
    <property type="entry name" value="GARS"/>
    <property type="match status" value="1"/>
</dbReference>
<dbReference type="EMBL" id="JAGSXJ010000010">
    <property type="protein sequence ID" value="KAH6687833.1"/>
    <property type="molecule type" value="Genomic_DNA"/>
</dbReference>
<evidence type="ECO:0000256" key="12">
    <source>
        <dbReference type="ARBA" id="ARBA00049057"/>
    </source>
</evidence>
<protein>
    <recommendedName>
        <fullName evidence="2">phosphoribosylamine--glycine ligase</fullName>
        <ecNumber evidence="2">6.3.4.13</ecNumber>
    </recommendedName>
    <alternativeName>
        <fullName evidence="10">Glycinamide ribonucleotide synthetase</fullName>
    </alternativeName>
    <alternativeName>
        <fullName evidence="11">Phosphoribosylglycinamide synthetase</fullName>
    </alternativeName>
</protein>
<dbReference type="PANTHER" id="PTHR43472">
    <property type="entry name" value="PHOSPHORIBOSYLAMINE--GLYCINE LIGASE"/>
    <property type="match status" value="1"/>
</dbReference>
<dbReference type="GO" id="GO:0004641">
    <property type="term" value="F:phosphoribosylformylglycinamidine cyclo-ligase activity"/>
    <property type="evidence" value="ECO:0007669"/>
    <property type="project" value="UniProtKB-EC"/>
</dbReference>
<dbReference type="InterPro" id="IPR020560">
    <property type="entry name" value="PRibGlycinamide_synth_C-dom"/>
</dbReference>
<keyword evidence="5 13" id="KW-0547">Nucleotide-binding</keyword>
<comment type="pathway">
    <text evidence="1">Purine metabolism; IMP biosynthesis via de novo pathway; N(1)-(5-phospho-D-ribosyl)glycinamide from 5-phospho-alpha-D-ribose 1-diphosphate: step 2/2.</text>
</comment>
<dbReference type="SMART" id="SM01210">
    <property type="entry name" value="GARS_C"/>
    <property type="match status" value="1"/>
</dbReference>
<evidence type="ECO:0000313" key="15">
    <source>
        <dbReference type="EMBL" id="KAH6687833.1"/>
    </source>
</evidence>
<dbReference type="InterPro" id="IPR037123">
    <property type="entry name" value="PRibGlycinamide_synth_C_sf"/>
</dbReference>
<dbReference type="GO" id="GO:0046872">
    <property type="term" value="F:metal ion binding"/>
    <property type="evidence" value="ECO:0007669"/>
    <property type="project" value="UniProtKB-KW"/>
</dbReference>
<dbReference type="PROSITE" id="PS50975">
    <property type="entry name" value="ATP_GRASP"/>
    <property type="match status" value="1"/>
</dbReference>
<proteinExistence type="inferred from homology"/>
<dbReference type="Pfam" id="PF01071">
    <property type="entry name" value="GARS_A"/>
    <property type="match status" value="1"/>
</dbReference>
<evidence type="ECO:0000256" key="6">
    <source>
        <dbReference type="ARBA" id="ARBA00022755"/>
    </source>
</evidence>
<evidence type="ECO:0000256" key="2">
    <source>
        <dbReference type="ARBA" id="ARBA00013255"/>
    </source>
</evidence>
<dbReference type="Gene3D" id="3.30.1490.20">
    <property type="entry name" value="ATP-grasp fold, A domain"/>
    <property type="match status" value="1"/>
</dbReference>
<dbReference type="SUPFAM" id="SSF56059">
    <property type="entry name" value="Glutathione synthetase ATP-binding domain-like"/>
    <property type="match status" value="1"/>
</dbReference>
<dbReference type="EC" id="6.3.4.13" evidence="2"/>
<dbReference type="InterPro" id="IPR020559">
    <property type="entry name" value="PRibGlycinamide_synth_CS"/>
</dbReference>
<dbReference type="Pfam" id="PF02843">
    <property type="entry name" value="GARS_C"/>
    <property type="match status" value="1"/>
</dbReference>